<evidence type="ECO:0000256" key="3">
    <source>
        <dbReference type="ARBA" id="ARBA00022970"/>
    </source>
</evidence>
<dbReference type="SUPFAM" id="SSF53822">
    <property type="entry name" value="Periplasmic binding protein-like I"/>
    <property type="match status" value="1"/>
</dbReference>
<name>A0A974PSI6_9HYPH</name>
<dbReference type="Gene3D" id="3.40.50.2300">
    <property type="match status" value="2"/>
</dbReference>
<feature type="chain" id="PRO_5036847051" evidence="4">
    <location>
        <begin position="24"/>
        <end position="413"/>
    </location>
</feature>
<proteinExistence type="inferred from homology"/>
<sequence>MNRRELIAGIAGLSLAAAGRAQAQAVPEVTIGTIYPLTGASAQVGFDAKLAVETALDVVNTVHDLDLPTARNAGLAGLGGAKVRVVFADHQGDPQKGRAEAERLITQEKVSAIFGTYHSSVATTVSTTADRYQVPFLAADSSSPTLQRRKLRYFFRAMADDEQFSKVMFDFLDAERKGGRAVEKIALFHEDTIFGTDSSNIQRQLAESRGYRIVADIKYRANSPSLTSEVQQLKAAQPDVLLPSSYTTDAILLIKTMNDLGFQPPAMIAQAAGFVDKALYDAVGDKVDGLITRAEFSLDLAQRRPMIAKINDLYRARSGKDMNENTSREFMAVILLADAIDRARSTSGPAVRDALAATDLPGDRTIMPWKYVKFGPDGQNTGLNPVLLQYIDGRFATIFPPDVAVRPVKWPMR</sequence>
<keyword evidence="7" id="KW-1185">Reference proteome</keyword>
<dbReference type="Proteomes" id="UP000596427">
    <property type="component" value="Chromosome"/>
</dbReference>
<dbReference type="Pfam" id="PF13458">
    <property type="entry name" value="Peripla_BP_6"/>
    <property type="match status" value="1"/>
</dbReference>
<comment type="similarity">
    <text evidence="1">Belongs to the leucine-binding protein family.</text>
</comment>
<keyword evidence="3" id="KW-0813">Transport</keyword>
<dbReference type="PANTHER" id="PTHR30483">
    <property type="entry name" value="LEUCINE-SPECIFIC-BINDING PROTEIN"/>
    <property type="match status" value="1"/>
</dbReference>
<keyword evidence="2 4" id="KW-0732">Signal</keyword>
<dbReference type="CDD" id="cd06340">
    <property type="entry name" value="PBP1_ABC_ligand_binding-like"/>
    <property type="match status" value="1"/>
</dbReference>
<evidence type="ECO:0000256" key="4">
    <source>
        <dbReference type="SAM" id="SignalP"/>
    </source>
</evidence>
<accession>A0A974PSI6</accession>
<evidence type="ECO:0000259" key="5">
    <source>
        <dbReference type="Pfam" id="PF13458"/>
    </source>
</evidence>
<dbReference type="PANTHER" id="PTHR30483:SF37">
    <property type="entry name" value="ABC TRANSPORTER SUBSTRATE-BINDING PROTEIN"/>
    <property type="match status" value="1"/>
</dbReference>
<evidence type="ECO:0000313" key="6">
    <source>
        <dbReference type="EMBL" id="QRG08983.1"/>
    </source>
</evidence>
<keyword evidence="3" id="KW-0029">Amino-acid transport</keyword>
<dbReference type="InterPro" id="IPR028081">
    <property type="entry name" value="Leu-bd"/>
</dbReference>
<dbReference type="RefSeq" id="WP_203195900.1">
    <property type="nucleotide sequence ID" value="NZ_CP063362.1"/>
</dbReference>
<dbReference type="EMBL" id="CP063362">
    <property type="protein sequence ID" value="QRG08983.1"/>
    <property type="molecule type" value="Genomic_DNA"/>
</dbReference>
<reference evidence="6 7" key="1">
    <citation type="submission" date="2020-10" db="EMBL/GenBank/DDBJ databases">
        <title>Degradation of 1,4-Dioxane by Xanthobacter sp. YN2, via a Novel Group-2 Soluble Di-Iron Monooxygenase.</title>
        <authorList>
            <person name="Ma F."/>
            <person name="Wang Y."/>
            <person name="Yang J."/>
            <person name="Guo H."/>
            <person name="Su D."/>
            <person name="Yu L."/>
        </authorList>
    </citation>
    <scope>NUCLEOTIDE SEQUENCE [LARGE SCALE GENOMIC DNA]</scope>
    <source>
        <strain evidence="6 7">YN2</strain>
    </source>
</reference>
<evidence type="ECO:0000256" key="2">
    <source>
        <dbReference type="ARBA" id="ARBA00022729"/>
    </source>
</evidence>
<dbReference type="InterPro" id="IPR028082">
    <property type="entry name" value="Peripla_BP_I"/>
</dbReference>
<dbReference type="GO" id="GO:0006865">
    <property type="term" value="P:amino acid transport"/>
    <property type="evidence" value="ECO:0007669"/>
    <property type="project" value="UniProtKB-KW"/>
</dbReference>
<evidence type="ECO:0000313" key="7">
    <source>
        <dbReference type="Proteomes" id="UP000596427"/>
    </source>
</evidence>
<protein>
    <submittedName>
        <fullName evidence="6">ABC transporter substrate-binding protein</fullName>
    </submittedName>
</protein>
<gene>
    <name evidence="6" type="ORF">EZH22_12330</name>
</gene>
<dbReference type="InterPro" id="IPR051010">
    <property type="entry name" value="BCAA_transport"/>
</dbReference>
<feature type="domain" description="Leucine-binding protein" evidence="5">
    <location>
        <begin position="28"/>
        <end position="380"/>
    </location>
</feature>
<dbReference type="KEGG" id="xdi:EZH22_12330"/>
<dbReference type="AlphaFoldDB" id="A0A974PSI6"/>
<feature type="signal peptide" evidence="4">
    <location>
        <begin position="1"/>
        <end position="23"/>
    </location>
</feature>
<evidence type="ECO:0000256" key="1">
    <source>
        <dbReference type="ARBA" id="ARBA00010062"/>
    </source>
</evidence>
<organism evidence="6 7">
    <name type="scientific">Xanthobacter dioxanivorans</name>
    <dbReference type="NCBI Taxonomy" id="2528964"/>
    <lineage>
        <taxon>Bacteria</taxon>
        <taxon>Pseudomonadati</taxon>
        <taxon>Pseudomonadota</taxon>
        <taxon>Alphaproteobacteria</taxon>
        <taxon>Hyphomicrobiales</taxon>
        <taxon>Xanthobacteraceae</taxon>
        <taxon>Xanthobacter</taxon>
    </lineage>
</organism>